<reference evidence="2 3" key="1">
    <citation type="journal article" date="2021" name="Environ. Microbiol.">
        <title>Gene family expansions and transcriptome signatures uncover fungal adaptations to wood decay.</title>
        <authorList>
            <person name="Hage H."/>
            <person name="Miyauchi S."/>
            <person name="Viragh M."/>
            <person name="Drula E."/>
            <person name="Min B."/>
            <person name="Chaduli D."/>
            <person name="Navarro D."/>
            <person name="Favel A."/>
            <person name="Norest M."/>
            <person name="Lesage-Meessen L."/>
            <person name="Balint B."/>
            <person name="Merenyi Z."/>
            <person name="de Eugenio L."/>
            <person name="Morin E."/>
            <person name="Martinez A.T."/>
            <person name="Baldrian P."/>
            <person name="Stursova M."/>
            <person name="Martinez M.J."/>
            <person name="Novotny C."/>
            <person name="Magnuson J.K."/>
            <person name="Spatafora J.W."/>
            <person name="Maurice S."/>
            <person name="Pangilinan J."/>
            <person name="Andreopoulos W."/>
            <person name="LaButti K."/>
            <person name="Hundley H."/>
            <person name="Na H."/>
            <person name="Kuo A."/>
            <person name="Barry K."/>
            <person name="Lipzen A."/>
            <person name="Henrissat B."/>
            <person name="Riley R."/>
            <person name="Ahrendt S."/>
            <person name="Nagy L.G."/>
            <person name="Grigoriev I.V."/>
            <person name="Martin F."/>
            <person name="Rosso M.N."/>
        </authorList>
    </citation>
    <scope>NUCLEOTIDE SEQUENCE [LARGE SCALE GENOMIC DNA]</scope>
    <source>
        <strain evidence="2 3">CIRM-BRFM 1785</strain>
    </source>
</reference>
<feature type="region of interest" description="Disordered" evidence="1">
    <location>
        <begin position="580"/>
        <end position="685"/>
    </location>
</feature>
<feature type="region of interest" description="Disordered" evidence="1">
    <location>
        <begin position="391"/>
        <end position="463"/>
    </location>
</feature>
<feature type="region of interest" description="Disordered" evidence="1">
    <location>
        <begin position="106"/>
        <end position="139"/>
    </location>
</feature>
<evidence type="ECO:0000313" key="3">
    <source>
        <dbReference type="Proteomes" id="UP000814176"/>
    </source>
</evidence>
<feature type="region of interest" description="Disordered" evidence="1">
    <location>
        <begin position="796"/>
        <end position="933"/>
    </location>
</feature>
<feature type="compositionally biased region" description="Low complexity" evidence="1">
    <location>
        <begin position="850"/>
        <end position="861"/>
    </location>
</feature>
<feature type="compositionally biased region" description="Polar residues" evidence="1">
    <location>
        <begin position="671"/>
        <end position="681"/>
    </location>
</feature>
<feature type="region of interest" description="Disordered" evidence="1">
    <location>
        <begin position="507"/>
        <end position="551"/>
    </location>
</feature>
<feature type="compositionally biased region" description="Acidic residues" evidence="1">
    <location>
        <begin position="879"/>
        <end position="896"/>
    </location>
</feature>
<comment type="caution">
    <text evidence="2">The sequence shown here is derived from an EMBL/GenBank/DDBJ whole genome shotgun (WGS) entry which is preliminary data.</text>
</comment>
<feature type="region of interest" description="Disordered" evidence="1">
    <location>
        <begin position="483"/>
        <end position="502"/>
    </location>
</feature>
<proteinExistence type="predicted"/>
<feature type="compositionally biased region" description="Low complexity" evidence="1">
    <location>
        <begin position="630"/>
        <end position="643"/>
    </location>
</feature>
<name>A0ABQ8KY55_9APHY</name>
<protein>
    <submittedName>
        <fullName evidence="2">Uncharacterized protein</fullName>
    </submittedName>
</protein>
<feature type="region of interest" description="Disordered" evidence="1">
    <location>
        <begin position="239"/>
        <end position="291"/>
    </location>
</feature>
<gene>
    <name evidence="2" type="ORF">C8Q71DRAFT_731875</name>
</gene>
<feature type="compositionally biased region" description="Low complexity" evidence="1">
    <location>
        <begin position="403"/>
        <end position="421"/>
    </location>
</feature>
<dbReference type="EMBL" id="JADCUA010000001">
    <property type="protein sequence ID" value="KAH9844244.1"/>
    <property type="molecule type" value="Genomic_DNA"/>
</dbReference>
<organism evidence="2 3">
    <name type="scientific">Rhodofomes roseus</name>
    <dbReference type="NCBI Taxonomy" id="34475"/>
    <lineage>
        <taxon>Eukaryota</taxon>
        <taxon>Fungi</taxon>
        <taxon>Dikarya</taxon>
        <taxon>Basidiomycota</taxon>
        <taxon>Agaricomycotina</taxon>
        <taxon>Agaricomycetes</taxon>
        <taxon>Polyporales</taxon>
        <taxon>Rhodofomes</taxon>
    </lineage>
</organism>
<keyword evidence="3" id="KW-1185">Reference proteome</keyword>
<evidence type="ECO:0000313" key="2">
    <source>
        <dbReference type="EMBL" id="KAH9844244.1"/>
    </source>
</evidence>
<dbReference type="GeneID" id="72002951"/>
<evidence type="ECO:0000256" key="1">
    <source>
        <dbReference type="SAM" id="MobiDB-lite"/>
    </source>
</evidence>
<feature type="compositionally biased region" description="Polar residues" evidence="1">
    <location>
        <begin position="796"/>
        <end position="814"/>
    </location>
</feature>
<accession>A0ABQ8KY55</accession>
<dbReference type="RefSeq" id="XP_047785054.1">
    <property type="nucleotide sequence ID" value="XM_047922219.1"/>
</dbReference>
<sequence>MEQFAAQAGRSAMQGAVLNVANCANCYKPIRPDARRTLCTGCRAKMRLMYAATQQPATQAPPQPPKQPVLVAACAVCSARVQLPPYPIDPKQIIICVPCHNTRFSKTRRRETQRRAEPSAPHTHAPPAPQQGTHPKSPADLDDVALAQYIAFEAMKYVHPAHTPAEMGGLGADYVRIAPEGAMIAPASMLPPTFRPSPDGRHYNERGEILVPPIASYLPMPLPPPPPPATPSSHKFYTQRGAVPPANRPGSMAAPTTIPTRPPGSVPFPQAQVAHAPSRPAPRSSFVPGASTASVPSIRRVAPGQPVAPSHLVRLPPGQPVMLQHYHAAVPPPVQPGSDGMVQGWTSGDPQAAGKVRVCETSGCSTVLSAKHLWRVCSRCLAAADPGHFAAVPSKRGREKSMDASASASPSASAGGEVAASDELNKPRLRVAMQASASSASETPPTEPHHHVFPLSASSQTSPSVQVPIARSRRSASVELVVSPGVNPGPRNQPPISIPSLFSQPISQNARTKHRQTSSLTNALAPSHFPNHVYPLQDPTTSNGQGAFDQKPDTDAMLEQLESLVREHVGVARIPALTPDAARAQHSAERIRGGAGSSPVGVPPKLVEPSLQPQVRSVPLPLPRKMKNIAGPSKATASASPAADQSILLDDDGDVPMLPEPPTPAVEPTAASRNETENGGSTDADVVMSDVNTNAEPTHSLDPHTQGPFRDVAINNAPARAEPSQLTVPVKAEQATEPSFTTVAEHDEDVRMSPEPVAGDTSEEDEPPLSVVVKSKRDMENTDEEKPVARINLRFKTTTPSTYRSQSTPKTGSTPLRIRIPSFKKSSPPRVDVSLAPPSTPPVPESLAAPSSPTSPTQPTTGVNTPWDSDLSDLTPIEDLTDEGESEIGEPEDDAEEKPKLKIKLKIPKSLQGSKGRPVRLVPSRKEDKSPSTCNIRRCQNMLAPGYRYKMCDICREHNRVGQRRMRAAEKADDPYAKSKKHLVDLSGYPPGSRICVGKWCKTVVPPESEYKWKMCVACRQAYRKQDNYAAIFEHPALLNGKKQTREGDGLDLELQYPDDDDDGFPYVDRTPNAYQHLGDLLQMLERRFHAFFVAQLQYYQFKIGRGVDVTAATPSMFSFTGEYSIVANPAGGTVNEAVKALASQVEGALGIRFNPAGIFMGPEASVVSRFGCVHEVNMPFPQVKSEPSAPDTPAPVLVRRMAGELEIDVSWDRRHKYFPGQRIQIRFKLLS</sequence>
<dbReference type="Proteomes" id="UP000814176">
    <property type="component" value="Unassembled WGS sequence"/>
</dbReference>
<feature type="compositionally biased region" description="Low complexity" evidence="1">
    <location>
        <begin position="435"/>
        <end position="444"/>
    </location>
</feature>